<sequence length="75" mass="8443">MVREQCVPTTRDRGFTFKHEPFHYRSAVIWRGGIQLRGRGIDREDGSGSDKPVTMLTDALLLQLFPPTVDGHSST</sequence>
<evidence type="ECO:0000313" key="1">
    <source>
        <dbReference type="EMBL" id="KFB45153.1"/>
    </source>
</evidence>
<gene>
    <name evidence="1" type="ORF">ZHAS_00013109</name>
</gene>
<evidence type="ECO:0000313" key="2">
    <source>
        <dbReference type="EnsemblMetazoa" id="ASIC013109-PA"/>
    </source>
</evidence>
<organism evidence="1">
    <name type="scientific">Anopheles sinensis</name>
    <name type="common">Mosquito</name>
    <dbReference type="NCBI Taxonomy" id="74873"/>
    <lineage>
        <taxon>Eukaryota</taxon>
        <taxon>Metazoa</taxon>
        <taxon>Ecdysozoa</taxon>
        <taxon>Arthropoda</taxon>
        <taxon>Hexapoda</taxon>
        <taxon>Insecta</taxon>
        <taxon>Pterygota</taxon>
        <taxon>Neoptera</taxon>
        <taxon>Endopterygota</taxon>
        <taxon>Diptera</taxon>
        <taxon>Nematocera</taxon>
        <taxon>Culicoidea</taxon>
        <taxon>Culicidae</taxon>
        <taxon>Anophelinae</taxon>
        <taxon>Anopheles</taxon>
    </lineage>
</organism>
<dbReference type="EMBL" id="ATLV01020346">
    <property type="status" value="NOT_ANNOTATED_CDS"/>
    <property type="molecule type" value="Genomic_DNA"/>
</dbReference>
<reference evidence="1 3" key="1">
    <citation type="journal article" date="2014" name="BMC Genomics">
        <title>Genome sequence of Anopheles sinensis provides insight into genetics basis of mosquito competence for malaria parasites.</title>
        <authorList>
            <person name="Zhou D."/>
            <person name="Zhang D."/>
            <person name="Ding G."/>
            <person name="Shi L."/>
            <person name="Hou Q."/>
            <person name="Ye Y."/>
            <person name="Xu Y."/>
            <person name="Zhou H."/>
            <person name="Xiong C."/>
            <person name="Li S."/>
            <person name="Yu J."/>
            <person name="Hong S."/>
            <person name="Yu X."/>
            <person name="Zou P."/>
            <person name="Chen C."/>
            <person name="Chang X."/>
            <person name="Wang W."/>
            <person name="Lv Y."/>
            <person name="Sun Y."/>
            <person name="Ma L."/>
            <person name="Shen B."/>
            <person name="Zhu C."/>
        </authorList>
    </citation>
    <scope>NUCLEOTIDE SEQUENCE [LARGE SCALE GENOMIC DNA]</scope>
</reference>
<dbReference type="AlphaFoldDB" id="A0A084W4K9"/>
<keyword evidence="3" id="KW-1185">Reference proteome</keyword>
<dbReference type="EMBL" id="KE525299">
    <property type="protein sequence ID" value="KFB45153.1"/>
    <property type="molecule type" value="Genomic_DNA"/>
</dbReference>
<reference evidence="2" key="2">
    <citation type="submission" date="2020-05" db="UniProtKB">
        <authorList>
            <consortium name="EnsemblMetazoa"/>
        </authorList>
    </citation>
    <scope>IDENTIFICATION</scope>
</reference>
<dbReference type="Proteomes" id="UP000030765">
    <property type="component" value="Unassembled WGS sequence"/>
</dbReference>
<evidence type="ECO:0000313" key="3">
    <source>
        <dbReference type="Proteomes" id="UP000030765"/>
    </source>
</evidence>
<dbReference type="EnsemblMetazoa" id="ASIC013109-RA">
    <property type="protein sequence ID" value="ASIC013109-PA"/>
    <property type="gene ID" value="ASIC013109"/>
</dbReference>
<accession>A0A084W4K9</accession>
<name>A0A084W4K9_ANOSI</name>
<proteinExistence type="predicted"/>
<protein>
    <submittedName>
        <fullName evidence="1 2">Four and a half LIM domains protein 2-like protein</fullName>
    </submittedName>
</protein>
<dbReference type="VEuPathDB" id="VectorBase:ASIC013109"/>